<dbReference type="NCBIfam" id="TIGR00912">
    <property type="entry name" value="2A0309"/>
    <property type="match status" value="1"/>
</dbReference>
<feature type="transmembrane region" description="Helical" evidence="8">
    <location>
        <begin position="121"/>
        <end position="141"/>
    </location>
</feature>
<evidence type="ECO:0000256" key="5">
    <source>
        <dbReference type="ARBA" id="ARBA00022692"/>
    </source>
</evidence>
<comment type="similarity">
    <text evidence="2">Belongs to the amino acid-polyamine-organocation (APC) superfamily. Spore germination protein (SGP) (TC 2.A.3.9) family.</text>
</comment>
<keyword evidence="3" id="KW-0813">Transport</keyword>
<feature type="transmembrane region" description="Helical" evidence="8">
    <location>
        <begin position="12"/>
        <end position="29"/>
    </location>
</feature>
<name>A0ABV9Q718_9BACL</name>
<keyword evidence="4" id="KW-0309">Germination</keyword>
<evidence type="ECO:0000256" key="3">
    <source>
        <dbReference type="ARBA" id="ARBA00022448"/>
    </source>
</evidence>
<sequence>MQGLYRISPIQLLVLLVSMMMGVGILTLPRGVTDAVGTPDGWIAVILAGLLTTIPVAAIGKLSAVFPRQHFLHYSQEIAGKHLGWLLGFLYSCYFIMFLAFEVRVLGEVVRQYLMDKTPKEVLIVMAFFSSVYLVTGGLGSVVRINQLFLPIMVVVILTVFLLSVQNFEMKNVQPILSKGFSPLAKGIPQATLSYLGFDILLVFSAYLEKPEKAVLMGIMAVAIVCVIYTVNVFLGIGTFGAETLVTLIWPTLEMVKGIEIPGGFVERLESLFLTIWIMAIFTTLSIMHFLASLILGQLFNRDQRWFSYAILPVSYIVTMSPKGLIDVFAFGAFLSNIGIFFAGAVPILLLLIARIRRLGTYAEK</sequence>
<organism evidence="9 10">
    <name type="scientific">Effusibacillus consociatus</name>
    <dbReference type="NCBI Taxonomy" id="1117041"/>
    <lineage>
        <taxon>Bacteria</taxon>
        <taxon>Bacillati</taxon>
        <taxon>Bacillota</taxon>
        <taxon>Bacilli</taxon>
        <taxon>Bacillales</taxon>
        <taxon>Alicyclobacillaceae</taxon>
        <taxon>Effusibacillus</taxon>
    </lineage>
</organism>
<keyword evidence="6 8" id="KW-1133">Transmembrane helix</keyword>
<dbReference type="Proteomes" id="UP001596002">
    <property type="component" value="Unassembled WGS sequence"/>
</dbReference>
<feature type="transmembrane region" description="Helical" evidence="8">
    <location>
        <begin position="306"/>
        <end position="322"/>
    </location>
</feature>
<comment type="caution">
    <text evidence="9">The sequence shown here is derived from an EMBL/GenBank/DDBJ whole genome shotgun (WGS) entry which is preliminary data.</text>
</comment>
<evidence type="ECO:0000256" key="8">
    <source>
        <dbReference type="SAM" id="Phobius"/>
    </source>
</evidence>
<evidence type="ECO:0000313" key="10">
    <source>
        <dbReference type="Proteomes" id="UP001596002"/>
    </source>
</evidence>
<feature type="transmembrane region" description="Helical" evidence="8">
    <location>
        <begin position="41"/>
        <end position="62"/>
    </location>
</feature>
<accession>A0ABV9Q718</accession>
<evidence type="ECO:0000256" key="7">
    <source>
        <dbReference type="ARBA" id="ARBA00023136"/>
    </source>
</evidence>
<feature type="transmembrane region" description="Helical" evidence="8">
    <location>
        <begin position="188"/>
        <end position="208"/>
    </location>
</feature>
<dbReference type="Pfam" id="PF03845">
    <property type="entry name" value="Spore_permease"/>
    <property type="match status" value="1"/>
</dbReference>
<keyword evidence="7 8" id="KW-0472">Membrane</keyword>
<feature type="transmembrane region" description="Helical" evidence="8">
    <location>
        <begin position="328"/>
        <end position="353"/>
    </location>
</feature>
<dbReference type="PANTHER" id="PTHR34975">
    <property type="entry name" value="SPORE GERMINATION PROTEIN A2"/>
    <property type="match status" value="1"/>
</dbReference>
<evidence type="ECO:0000256" key="1">
    <source>
        <dbReference type="ARBA" id="ARBA00004141"/>
    </source>
</evidence>
<keyword evidence="10" id="KW-1185">Reference proteome</keyword>
<feature type="transmembrane region" description="Helical" evidence="8">
    <location>
        <begin position="272"/>
        <end position="294"/>
    </location>
</feature>
<gene>
    <name evidence="9" type="ORF">ACFO8Q_23750</name>
</gene>
<evidence type="ECO:0000313" key="9">
    <source>
        <dbReference type="EMBL" id="MFC4770296.1"/>
    </source>
</evidence>
<dbReference type="RefSeq" id="WP_380029773.1">
    <property type="nucleotide sequence ID" value="NZ_JBHSHC010000158.1"/>
</dbReference>
<feature type="transmembrane region" description="Helical" evidence="8">
    <location>
        <begin position="148"/>
        <end position="168"/>
    </location>
</feature>
<reference evidence="10" key="1">
    <citation type="journal article" date="2019" name="Int. J. Syst. Evol. Microbiol.">
        <title>The Global Catalogue of Microorganisms (GCM) 10K type strain sequencing project: providing services to taxonomists for standard genome sequencing and annotation.</title>
        <authorList>
            <consortium name="The Broad Institute Genomics Platform"/>
            <consortium name="The Broad Institute Genome Sequencing Center for Infectious Disease"/>
            <person name="Wu L."/>
            <person name="Ma J."/>
        </authorList>
    </citation>
    <scope>NUCLEOTIDE SEQUENCE [LARGE SCALE GENOMIC DNA]</scope>
    <source>
        <strain evidence="10">WYCCWR 12678</strain>
    </source>
</reference>
<feature type="transmembrane region" description="Helical" evidence="8">
    <location>
        <begin position="83"/>
        <end position="101"/>
    </location>
</feature>
<feature type="transmembrane region" description="Helical" evidence="8">
    <location>
        <begin position="215"/>
        <end position="237"/>
    </location>
</feature>
<evidence type="ECO:0000256" key="2">
    <source>
        <dbReference type="ARBA" id="ARBA00007998"/>
    </source>
</evidence>
<keyword evidence="5 8" id="KW-0812">Transmembrane</keyword>
<dbReference type="PANTHER" id="PTHR34975:SF2">
    <property type="entry name" value="SPORE GERMINATION PROTEIN A2"/>
    <property type="match status" value="1"/>
</dbReference>
<evidence type="ECO:0000256" key="6">
    <source>
        <dbReference type="ARBA" id="ARBA00022989"/>
    </source>
</evidence>
<protein>
    <submittedName>
        <fullName evidence="9">GerAB/ArcD/ProY family transporter</fullName>
    </submittedName>
</protein>
<proteinExistence type="inferred from homology"/>
<evidence type="ECO:0000256" key="4">
    <source>
        <dbReference type="ARBA" id="ARBA00022544"/>
    </source>
</evidence>
<dbReference type="Gene3D" id="1.20.1740.10">
    <property type="entry name" value="Amino acid/polyamine transporter I"/>
    <property type="match status" value="1"/>
</dbReference>
<comment type="subcellular location">
    <subcellularLocation>
        <location evidence="1">Membrane</location>
        <topology evidence="1">Multi-pass membrane protein</topology>
    </subcellularLocation>
</comment>
<dbReference type="EMBL" id="JBHSHC010000158">
    <property type="protein sequence ID" value="MFC4770296.1"/>
    <property type="molecule type" value="Genomic_DNA"/>
</dbReference>
<dbReference type="InterPro" id="IPR004761">
    <property type="entry name" value="Spore_GerAB"/>
</dbReference>